<feature type="region of interest" description="Disordered" evidence="1">
    <location>
        <begin position="47"/>
        <end position="84"/>
    </location>
</feature>
<accession>A0A0E0CSB3</accession>
<proteinExistence type="predicted"/>
<dbReference type="Gramene" id="OMERI02G33140.1">
    <property type="protein sequence ID" value="OMERI02G33140.1"/>
    <property type="gene ID" value="OMERI02G33140"/>
</dbReference>
<feature type="region of interest" description="Disordered" evidence="1">
    <location>
        <begin position="104"/>
        <end position="141"/>
    </location>
</feature>
<dbReference type="HOGENOM" id="CLU_1663517_0_0_1"/>
<reference evidence="2" key="1">
    <citation type="submission" date="2015-04" db="UniProtKB">
        <authorList>
            <consortium name="EnsemblPlants"/>
        </authorList>
    </citation>
    <scope>IDENTIFICATION</scope>
</reference>
<feature type="compositionally biased region" description="Gly residues" evidence="1">
    <location>
        <begin position="104"/>
        <end position="114"/>
    </location>
</feature>
<evidence type="ECO:0000313" key="2">
    <source>
        <dbReference type="EnsemblPlants" id="OMERI02G33140.1"/>
    </source>
</evidence>
<keyword evidence="3" id="KW-1185">Reference proteome</keyword>
<reference evidence="2" key="2">
    <citation type="submission" date="2018-05" db="EMBL/GenBank/DDBJ databases">
        <title>OmerRS3 (Oryza meridionalis Reference Sequence Version 3).</title>
        <authorList>
            <person name="Zhang J."/>
            <person name="Kudrna D."/>
            <person name="Lee S."/>
            <person name="Talag J."/>
            <person name="Welchert J."/>
            <person name="Wing R.A."/>
        </authorList>
    </citation>
    <scope>NUCLEOTIDE SEQUENCE [LARGE SCALE GENOMIC DNA]</scope>
    <source>
        <strain evidence="2">cv. OR44</strain>
    </source>
</reference>
<dbReference type="Proteomes" id="UP000008021">
    <property type="component" value="Chromosome 2"/>
</dbReference>
<sequence length="174" mass="19079">MSTSRGVDDGPAVQQLFRWKKWLTERERGRCVPRRLWRMVGEIGGSRNGGTGAARRKKCDPHGTAIPKKPPGTNGTHGHQQAGWLTERERGRCVPRRLWRMVGEIGGSRNGGTGAARRKKCDPHGTAIPKKPPGTNGTHGHQQAGVVHQLLQFDAVDGWANVIMYSVVNIVVNP</sequence>
<organism evidence="2">
    <name type="scientific">Oryza meridionalis</name>
    <dbReference type="NCBI Taxonomy" id="40149"/>
    <lineage>
        <taxon>Eukaryota</taxon>
        <taxon>Viridiplantae</taxon>
        <taxon>Streptophyta</taxon>
        <taxon>Embryophyta</taxon>
        <taxon>Tracheophyta</taxon>
        <taxon>Spermatophyta</taxon>
        <taxon>Magnoliopsida</taxon>
        <taxon>Liliopsida</taxon>
        <taxon>Poales</taxon>
        <taxon>Poaceae</taxon>
        <taxon>BOP clade</taxon>
        <taxon>Oryzoideae</taxon>
        <taxon>Oryzeae</taxon>
        <taxon>Oryzinae</taxon>
        <taxon>Oryza</taxon>
    </lineage>
</organism>
<evidence type="ECO:0000313" key="3">
    <source>
        <dbReference type="Proteomes" id="UP000008021"/>
    </source>
</evidence>
<protein>
    <submittedName>
        <fullName evidence="2">Uncharacterized protein</fullName>
    </submittedName>
</protein>
<name>A0A0E0CSB3_9ORYZ</name>
<evidence type="ECO:0000256" key="1">
    <source>
        <dbReference type="SAM" id="MobiDB-lite"/>
    </source>
</evidence>
<dbReference type="EnsemblPlants" id="OMERI02G33140.1">
    <property type="protein sequence ID" value="OMERI02G33140.1"/>
    <property type="gene ID" value="OMERI02G33140"/>
</dbReference>
<dbReference type="AlphaFoldDB" id="A0A0E0CSB3"/>